<dbReference type="EC" id="3.1.3.-" evidence="10"/>
<dbReference type="Gene3D" id="3.40.50.10880">
    <property type="entry name" value="Uncharacterised protein PF01937, DUF89, domain 3"/>
    <property type="match status" value="1"/>
</dbReference>
<dbReference type="EC" id="2.1.1.-" evidence="10"/>
<dbReference type="InterPro" id="IPR002791">
    <property type="entry name" value="ARMT1-like_metal-bd"/>
</dbReference>
<keyword evidence="10" id="KW-0489">Methyltransferase</keyword>
<proteinExistence type="inferred from homology"/>
<feature type="region of interest" description="Disordered" evidence="11">
    <location>
        <begin position="521"/>
        <end position="546"/>
    </location>
</feature>
<keyword evidence="7 10" id="KW-0464">Manganese</keyword>
<dbReference type="EnsemblMetazoa" id="PPA09862.1">
    <property type="protein sequence ID" value="PPA09862.1"/>
    <property type="gene ID" value="WBGene00099416"/>
</dbReference>
<keyword evidence="12" id="KW-0812">Transmembrane</keyword>
<comment type="domain">
    <text evidence="10">Subfamily III proteins have a conserved RTxK motif about 40-50 residues from the C-terminus; the threonine may be replaced by serine or cysteine.</text>
</comment>
<evidence type="ECO:0000256" key="1">
    <source>
        <dbReference type="ARBA" id="ARBA00000807"/>
    </source>
</evidence>
<dbReference type="GO" id="GO:0032259">
    <property type="term" value="P:methylation"/>
    <property type="evidence" value="ECO:0007669"/>
    <property type="project" value="UniProtKB-KW"/>
</dbReference>
<dbReference type="SUPFAM" id="SSF111321">
    <property type="entry name" value="AF1104-like"/>
    <property type="match status" value="1"/>
</dbReference>
<dbReference type="GO" id="GO:0046872">
    <property type="term" value="F:metal ion binding"/>
    <property type="evidence" value="ECO:0007669"/>
    <property type="project" value="UniProtKB-UniRule"/>
</dbReference>
<name>A0A2A6C9S9_PRIPA</name>
<dbReference type="InterPro" id="IPR039763">
    <property type="entry name" value="ARMT1"/>
</dbReference>
<evidence type="ECO:0000313" key="13">
    <source>
        <dbReference type="EnsemblMetazoa" id="PPA09862.1"/>
    </source>
</evidence>
<comment type="cofactor">
    <cofactor evidence="10">
        <name>Mn(2+)</name>
        <dbReference type="ChEBI" id="CHEBI:29035"/>
    </cofactor>
    <cofactor evidence="10">
        <name>Ni(2+)</name>
        <dbReference type="ChEBI" id="CHEBI:49786"/>
    </cofactor>
</comment>
<dbReference type="Gene3D" id="1.20.930.60">
    <property type="match status" value="1"/>
</dbReference>
<keyword evidence="10" id="KW-0808">Transferase</keyword>
<dbReference type="Proteomes" id="UP000005239">
    <property type="component" value="Unassembled WGS sequence"/>
</dbReference>
<dbReference type="InterPro" id="IPR036075">
    <property type="entry name" value="ARMT-1-like_metal-bd_sf"/>
</dbReference>
<comment type="similarity">
    <text evidence="3 10">Belongs to the damage-control phosphatase family. Sugar phosphate phosphatase III subfamily.</text>
</comment>
<dbReference type="AlphaFoldDB" id="A0A2A6C9S9"/>
<dbReference type="Pfam" id="PF01937">
    <property type="entry name" value="ARMT1-like_dom"/>
    <property type="match status" value="1"/>
</dbReference>
<gene>
    <name evidence="13" type="primary">WBGene00099416</name>
</gene>
<keyword evidence="12" id="KW-1133">Transmembrane helix</keyword>
<comment type="catalytic activity">
    <reaction evidence="9 10">
        <text>beta-D-fructose 6-phosphate = dihydroxyacetone + D-glyceraldehyde 3-phosphate</text>
        <dbReference type="Rhea" id="RHEA:28002"/>
        <dbReference type="ChEBI" id="CHEBI:16016"/>
        <dbReference type="ChEBI" id="CHEBI:57634"/>
        <dbReference type="ChEBI" id="CHEBI:59776"/>
    </reaction>
</comment>
<organism evidence="13 14">
    <name type="scientific">Pristionchus pacificus</name>
    <name type="common">Parasitic nematode worm</name>
    <dbReference type="NCBI Taxonomy" id="54126"/>
    <lineage>
        <taxon>Eukaryota</taxon>
        <taxon>Metazoa</taxon>
        <taxon>Ecdysozoa</taxon>
        <taxon>Nematoda</taxon>
        <taxon>Chromadorea</taxon>
        <taxon>Rhabditida</taxon>
        <taxon>Rhabditina</taxon>
        <taxon>Diplogasteromorpha</taxon>
        <taxon>Diplogasteroidea</taxon>
        <taxon>Neodiplogasteridae</taxon>
        <taxon>Pristionchus</taxon>
    </lineage>
</organism>
<accession>A0A8R1YA56</accession>
<accession>A0A2A6C9S9</accession>
<dbReference type="GO" id="GO:0051998">
    <property type="term" value="F:protein carboxyl O-methyltransferase activity"/>
    <property type="evidence" value="ECO:0007669"/>
    <property type="project" value="UniProtKB-UniRule"/>
</dbReference>
<evidence type="ECO:0000256" key="5">
    <source>
        <dbReference type="ARBA" id="ARBA00022723"/>
    </source>
</evidence>
<evidence type="ECO:0000313" key="14">
    <source>
        <dbReference type="Proteomes" id="UP000005239"/>
    </source>
</evidence>
<evidence type="ECO:0000256" key="7">
    <source>
        <dbReference type="ARBA" id="ARBA00023211"/>
    </source>
</evidence>
<feature type="compositionally biased region" description="Low complexity" evidence="11">
    <location>
        <begin position="521"/>
        <end position="536"/>
    </location>
</feature>
<evidence type="ECO:0000256" key="2">
    <source>
        <dbReference type="ARBA" id="ARBA00001326"/>
    </source>
</evidence>
<evidence type="ECO:0000256" key="10">
    <source>
        <dbReference type="RuleBase" id="RU367030"/>
    </source>
</evidence>
<evidence type="ECO:0000256" key="6">
    <source>
        <dbReference type="ARBA" id="ARBA00022801"/>
    </source>
</evidence>
<reference evidence="13" key="2">
    <citation type="submission" date="2022-06" db="UniProtKB">
        <authorList>
            <consortium name="EnsemblMetazoa"/>
        </authorList>
    </citation>
    <scope>IDENTIFICATION</scope>
    <source>
        <strain evidence="13">PS312</strain>
    </source>
</reference>
<dbReference type="GO" id="GO:0006974">
    <property type="term" value="P:DNA damage response"/>
    <property type="evidence" value="ECO:0000318"/>
    <property type="project" value="GO_Central"/>
</dbReference>
<sequence length="554" mass="63657">MSDHPIHKSGLKLFTPQAGTDDETAPVLVGTMEGSFVHKTVRDRWPQIIGKIVDHFHTKRREMMEEFGEEADADVKAVIHGLSEMRYRMSTDKTLTLLTDDYHDVQKWNDKLEMIQKEIGPDETTWFRTAWMFTECYLYRSLYGLVHSTKLLGTYDWFMDSKKEAFDTHLDQVKEAIYYVWTCTNDVELTPDHVKETLLVMLRMSLWANKGDLSLSGGNAVTSPPNPVFVATKLQDKILADDMEEAVDDYLTKLDQFRRDGKRRVDIVLDNAGLELLMDLLLVEVLFKARLVDKVVLHGKAIPWFVSDVTEADMRWQIDRLMQINDVTARTLSHKWKLRLQTGELSFRAHPFWTSWHNMEDMESAAPDLYDELDDNSSFMILKGDLNYRKLLRDRMWRMDTELSVAVGDVSLNPPILALRCNKSETIAGLDESCMELLGGIANRPDVWLCSGDYAPKRFHPSLLAIRTRLITMVMNEIAIVLISAAVVWLLVYCILVIQRVKMDQDYTSLEQRAHSFNSVNSRRSTMSSSAPRSPNVPRGSKREEQTSLFAFVA</sequence>
<keyword evidence="4" id="KW-0533">Nickel</keyword>
<dbReference type="FunFam" id="3.40.50.10880:FF:000007">
    <property type="entry name" value="DUF89 domain protein"/>
    <property type="match status" value="1"/>
</dbReference>
<keyword evidence="6 10" id="KW-0378">Hydrolase</keyword>
<comment type="catalytic activity">
    <reaction evidence="1 10">
        <text>L-glutamyl-[protein] + S-adenosyl-L-methionine = [protein]-L-glutamate 5-O-methyl ester + S-adenosyl-L-homocysteine</text>
        <dbReference type="Rhea" id="RHEA:24452"/>
        <dbReference type="Rhea" id="RHEA-COMP:10208"/>
        <dbReference type="Rhea" id="RHEA-COMP:10311"/>
        <dbReference type="ChEBI" id="CHEBI:29973"/>
        <dbReference type="ChEBI" id="CHEBI:57856"/>
        <dbReference type="ChEBI" id="CHEBI:59789"/>
        <dbReference type="ChEBI" id="CHEBI:82795"/>
    </reaction>
</comment>
<keyword evidence="5 10" id="KW-0479">Metal-binding</keyword>
<dbReference type="GO" id="GO:0016791">
    <property type="term" value="F:phosphatase activity"/>
    <property type="evidence" value="ECO:0000318"/>
    <property type="project" value="GO_Central"/>
</dbReference>
<reference evidence="14" key="1">
    <citation type="journal article" date="2008" name="Nat. Genet.">
        <title>The Pristionchus pacificus genome provides a unique perspective on nematode lifestyle and parasitism.</title>
        <authorList>
            <person name="Dieterich C."/>
            <person name="Clifton S.W."/>
            <person name="Schuster L.N."/>
            <person name="Chinwalla A."/>
            <person name="Delehaunty K."/>
            <person name="Dinkelacker I."/>
            <person name="Fulton L."/>
            <person name="Fulton R."/>
            <person name="Godfrey J."/>
            <person name="Minx P."/>
            <person name="Mitreva M."/>
            <person name="Roeseler W."/>
            <person name="Tian H."/>
            <person name="Witte H."/>
            <person name="Yang S.P."/>
            <person name="Wilson R.K."/>
            <person name="Sommer R.J."/>
        </authorList>
    </citation>
    <scope>NUCLEOTIDE SEQUENCE [LARGE SCALE GENOMIC DNA]</scope>
    <source>
        <strain evidence="14">PS312</strain>
    </source>
</reference>
<evidence type="ECO:0000256" key="9">
    <source>
        <dbReference type="ARBA" id="ARBA00048809"/>
    </source>
</evidence>
<protein>
    <recommendedName>
        <fullName evidence="10">Sugar phosphate phosphatase</fullName>
        <ecNumber evidence="10">2.1.1.-</ecNumber>
        <ecNumber evidence="10">3.1.3.-</ecNumber>
    </recommendedName>
</protein>
<comment type="catalytic activity">
    <reaction evidence="2 10">
        <text>beta-D-fructose 1-phosphate + H2O = D-fructose + phosphate</text>
        <dbReference type="Rhea" id="RHEA:35603"/>
        <dbReference type="ChEBI" id="CHEBI:15377"/>
        <dbReference type="ChEBI" id="CHEBI:37721"/>
        <dbReference type="ChEBI" id="CHEBI:43474"/>
        <dbReference type="ChEBI" id="CHEBI:138881"/>
    </reaction>
</comment>
<dbReference type="PANTHER" id="PTHR12260">
    <property type="entry name" value="DAMAGE-CONTROL PHOSPHATASE ARMT1"/>
    <property type="match status" value="1"/>
</dbReference>
<evidence type="ECO:0000256" key="4">
    <source>
        <dbReference type="ARBA" id="ARBA00022596"/>
    </source>
</evidence>
<comment type="function">
    <text evidence="8 10">Metal-dependent phosphatase that shows phosphatase activity against several substrates, including fructose-1-phosphate and fructose-6-phosphate. Its preference for fructose-1-phosphate, a strong glycating agent that causes DNA damage rather than a canonical yeast metabolite, suggests a damage-control function in hexose phosphate metabolism. Has also been shown to have O-methyltransferase activity that methylates glutamate residues of target proteins to form gamma-glutamyl methyl ester residues. Possibly methylates PCNA, suggesting it is involved in the DNA damage response.</text>
</comment>
<evidence type="ECO:0000256" key="12">
    <source>
        <dbReference type="SAM" id="Phobius"/>
    </source>
</evidence>
<evidence type="ECO:0000256" key="8">
    <source>
        <dbReference type="ARBA" id="ARBA00045980"/>
    </source>
</evidence>
<dbReference type="PANTHER" id="PTHR12260:SF6">
    <property type="entry name" value="DAMAGE-CONTROL PHOSPHATASE ARMT1"/>
    <property type="match status" value="1"/>
</dbReference>
<evidence type="ECO:0000256" key="3">
    <source>
        <dbReference type="ARBA" id="ARBA00009519"/>
    </source>
</evidence>
<evidence type="ECO:0000256" key="11">
    <source>
        <dbReference type="SAM" id="MobiDB-lite"/>
    </source>
</evidence>
<feature type="transmembrane region" description="Helical" evidence="12">
    <location>
        <begin position="478"/>
        <end position="498"/>
    </location>
</feature>
<keyword evidence="14" id="KW-1185">Reference proteome</keyword>
<keyword evidence="12" id="KW-0472">Membrane</keyword>